<dbReference type="EMBL" id="CP042476">
    <property type="protein sequence ID" value="QED39043.1"/>
    <property type="molecule type" value="Genomic_DNA"/>
</dbReference>
<keyword evidence="2" id="KW-1185">Reference proteome</keyword>
<dbReference type="Gene3D" id="2.160.20.80">
    <property type="entry name" value="E3 ubiquitin-protein ligase SopA"/>
    <property type="match status" value="1"/>
</dbReference>
<protein>
    <submittedName>
        <fullName evidence="1">Pentapeptide repeat-containing protein</fullName>
    </submittedName>
</protein>
<dbReference type="Pfam" id="PF00805">
    <property type="entry name" value="Pentapeptide"/>
    <property type="match status" value="1"/>
</dbReference>
<dbReference type="Pfam" id="PF13599">
    <property type="entry name" value="Pentapeptide_4"/>
    <property type="match status" value="1"/>
</dbReference>
<evidence type="ECO:0000313" key="2">
    <source>
        <dbReference type="Proteomes" id="UP000321954"/>
    </source>
</evidence>
<dbReference type="OrthoDB" id="67652at2"/>
<dbReference type="PANTHER" id="PTHR42999">
    <property type="entry name" value="ANTIBIOTIC RESISTANCE PROTEIN MCBG"/>
    <property type="match status" value="1"/>
</dbReference>
<dbReference type="SUPFAM" id="SSF141571">
    <property type="entry name" value="Pentapeptide repeat-like"/>
    <property type="match status" value="1"/>
</dbReference>
<name>A0A5B8YQP8_9FLAO</name>
<gene>
    <name evidence="1" type="ORF">FK178_02155</name>
</gene>
<reference evidence="1 2" key="1">
    <citation type="submission" date="2019-08" db="EMBL/GenBank/DDBJ databases">
        <title>Antarcticibacterium arcticum sp. nov., a bacterium isolated from marine sediment of the Canadian Beaufort Sea.</title>
        <authorList>
            <person name="Lee Y.M."/>
            <person name="Baek K."/>
            <person name="Lee D.-H."/>
            <person name="Shin S.C."/>
            <person name="Jin Y.K."/>
            <person name="Park Y."/>
        </authorList>
    </citation>
    <scope>NUCLEOTIDE SEQUENCE [LARGE SCALE GENOMIC DNA]</scope>
    <source>
        <strain evidence="1 2">PAMC 28998</strain>
    </source>
</reference>
<dbReference type="Proteomes" id="UP000321954">
    <property type="component" value="Chromosome"/>
</dbReference>
<dbReference type="KEGG" id="anp:FK178_02155"/>
<dbReference type="AlphaFoldDB" id="A0A5B8YQP8"/>
<sequence>MQASLIENQDFKNKDFTAEELYPAEFESCIFTNCNFSQQNLGPFSFIDCKFENCDFSLSQFAGTTLRDVLFSNCKLMGLRFDACNPFLLSFEFQDCILDFSSFYKLNIKGTHFSKCRMRETDFTETNLSNAVFDSCDLSGTTFSNSILQKADLRTSQNFSIDPEVNSITAARFSRANIAGLLGRYKIIIEN</sequence>
<dbReference type="InterPro" id="IPR001646">
    <property type="entry name" value="5peptide_repeat"/>
</dbReference>
<organism evidence="1 2">
    <name type="scientific">Antarcticibacterium arcticum</name>
    <dbReference type="NCBI Taxonomy" id="2585771"/>
    <lineage>
        <taxon>Bacteria</taxon>
        <taxon>Pseudomonadati</taxon>
        <taxon>Bacteroidota</taxon>
        <taxon>Flavobacteriia</taxon>
        <taxon>Flavobacteriales</taxon>
        <taxon>Flavobacteriaceae</taxon>
        <taxon>Antarcticibacterium</taxon>
    </lineage>
</organism>
<accession>A0A5B8YQP8</accession>
<evidence type="ECO:0000313" key="1">
    <source>
        <dbReference type="EMBL" id="QED39043.1"/>
    </source>
</evidence>
<dbReference type="PANTHER" id="PTHR42999:SF1">
    <property type="entry name" value="PENTAPEPTIDE REPEAT-CONTAINING PROTEIN"/>
    <property type="match status" value="1"/>
</dbReference>
<proteinExistence type="predicted"/>
<dbReference type="InterPro" id="IPR052949">
    <property type="entry name" value="PA_immunity-related"/>
</dbReference>